<protein>
    <submittedName>
        <fullName evidence="2">Uncharacterized protein</fullName>
    </submittedName>
</protein>
<keyword evidence="1" id="KW-1133">Transmembrane helix</keyword>
<feature type="transmembrane region" description="Helical" evidence="1">
    <location>
        <begin position="12"/>
        <end position="30"/>
    </location>
</feature>
<dbReference type="EMBL" id="MN739467">
    <property type="protein sequence ID" value="QHT06352.1"/>
    <property type="molecule type" value="Genomic_DNA"/>
</dbReference>
<reference evidence="2" key="1">
    <citation type="journal article" date="2020" name="Nature">
        <title>Giant virus diversity and host interactions through global metagenomics.</title>
        <authorList>
            <person name="Schulz F."/>
            <person name="Roux S."/>
            <person name="Paez-Espino D."/>
            <person name="Jungbluth S."/>
            <person name="Walsh D.A."/>
            <person name="Denef V.J."/>
            <person name="McMahon K.D."/>
            <person name="Konstantinidis K.T."/>
            <person name="Eloe-Fadrosh E.A."/>
            <person name="Kyrpides N.C."/>
            <person name="Woyke T."/>
        </authorList>
    </citation>
    <scope>NUCLEOTIDE SEQUENCE</scope>
    <source>
        <strain evidence="2">GVMAG-M-3300021425-30</strain>
    </source>
</reference>
<organism evidence="2">
    <name type="scientific">viral metagenome</name>
    <dbReference type="NCBI Taxonomy" id="1070528"/>
    <lineage>
        <taxon>unclassified sequences</taxon>
        <taxon>metagenomes</taxon>
        <taxon>organismal metagenomes</taxon>
    </lineage>
</organism>
<accession>A0A6C0CQE2</accession>
<evidence type="ECO:0000256" key="1">
    <source>
        <dbReference type="SAM" id="Phobius"/>
    </source>
</evidence>
<name>A0A6C0CQE2_9ZZZZ</name>
<evidence type="ECO:0000313" key="2">
    <source>
        <dbReference type="EMBL" id="QHT06352.1"/>
    </source>
</evidence>
<proteinExistence type="predicted"/>
<dbReference type="AlphaFoldDB" id="A0A6C0CQE2"/>
<keyword evidence="1" id="KW-0472">Membrane</keyword>
<sequence>MDLKKAVKVWQYFIIWFSIKYYIMVFYYGFPSCKEYDCLINDVALRDKTLLYRIVYGILMSLVHGVIESAVWFMMPYMKVYFIMSLYA</sequence>
<keyword evidence="1" id="KW-0812">Transmembrane</keyword>
<feature type="transmembrane region" description="Helical" evidence="1">
    <location>
        <begin position="50"/>
        <end position="75"/>
    </location>
</feature>